<sequence length="71" mass="8131">MMAILVQTGLKKVVIEKKSENLNQSEWEELDEKALSAIQFASQIGFRLTMKIKLCCYCILYPLYTSLSGRL</sequence>
<proteinExistence type="predicted"/>
<comment type="caution">
    <text evidence="1">The sequence shown here is derived from an EMBL/GenBank/DDBJ whole genome shotgun (WGS) entry which is preliminary data.</text>
</comment>
<dbReference type="Proteomes" id="UP000593568">
    <property type="component" value="Unassembled WGS sequence"/>
</dbReference>
<keyword evidence="2" id="KW-1185">Reference proteome</keyword>
<organism evidence="1 2">
    <name type="scientific">Gossypium trilobum</name>
    <dbReference type="NCBI Taxonomy" id="34281"/>
    <lineage>
        <taxon>Eukaryota</taxon>
        <taxon>Viridiplantae</taxon>
        <taxon>Streptophyta</taxon>
        <taxon>Embryophyta</taxon>
        <taxon>Tracheophyta</taxon>
        <taxon>Spermatophyta</taxon>
        <taxon>Magnoliopsida</taxon>
        <taxon>eudicotyledons</taxon>
        <taxon>Gunneridae</taxon>
        <taxon>Pentapetalae</taxon>
        <taxon>rosids</taxon>
        <taxon>malvids</taxon>
        <taxon>Malvales</taxon>
        <taxon>Malvaceae</taxon>
        <taxon>Malvoideae</taxon>
        <taxon>Gossypium</taxon>
    </lineage>
</organism>
<dbReference type="EMBL" id="JABEZW010220048">
    <property type="protein sequence ID" value="MBA0785755.1"/>
    <property type="molecule type" value="Genomic_DNA"/>
</dbReference>
<evidence type="ECO:0000313" key="2">
    <source>
        <dbReference type="Proteomes" id="UP000593568"/>
    </source>
</evidence>
<protein>
    <submittedName>
        <fullName evidence="1">Uncharacterized protein</fullName>
    </submittedName>
</protein>
<dbReference type="AlphaFoldDB" id="A0A7J9FMG2"/>
<name>A0A7J9FMG2_9ROSI</name>
<reference evidence="1 2" key="1">
    <citation type="journal article" date="2019" name="Genome Biol. Evol.">
        <title>Insights into the evolution of the New World diploid cottons (Gossypium, subgenus Houzingenia) based on genome sequencing.</title>
        <authorList>
            <person name="Grover C.E."/>
            <person name="Arick M.A. 2nd"/>
            <person name="Thrash A."/>
            <person name="Conover J.L."/>
            <person name="Sanders W.S."/>
            <person name="Peterson D.G."/>
            <person name="Frelichowski J.E."/>
            <person name="Scheffler J.A."/>
            <person name="Scheffler B.E."/>
            <person name="Wendel J.F."/>
        </authorList>
    </citation>
    <scope>NUCLEOTIDE SEQUENCE [LARGE SCALE GENOMIC DNA]</scope>
    <source>
        <strain evidence="1">8</strain>
        <tissue evidence="1">Leaf</tissue>
    </source>
</reference>
<gene>
    <name evidence="1" type="ORF">Gotri_028074</name>
</gene>
<evidence type="ECO:0000313" key="1">
    <source>
        <dbReference type="EMBL" id="MBA0785755.1"/>
    </source>
</evidence>
<accession>A0A7J9FMG2</accession>